<dbReference type="AlphaFoldDB" id="A0AAU9X538"/>
<comment type="similarity">
    <text evidence="2">Belongs to the Rho GDI family.</text>
</comment>
<comment type="subcellular location">
    <subcellularLocation>
        <location evidence="1">Cytoplasm</location>
    </subcellularLocation>
</comment>
<dbReference type="Proteomes" id="UP001159428">
    <property type="component" value="Unassembled WGS sequence"/>
</dbReference>
<evidence type="ECO:0000256" key="2">
    <source>
        <dbReference type="ARBA" id="ARBA00009758"/>
    </source>
</evidence>
<dbReference type="PANTHER" id="PTHR10980:SF3">
    <property type="entry name" value="LD16419P"/>
    <property type="match status" value="1"/>
</dbReference>
<organism evidence="8 9">
    <name type="scientific">Pocillopora meandrina</name>
    <dbReference type="NCBI Taxonomy" id="46732"/>
    <lineage>
        <taxon>Eukaryota</taxon>
        <taxon>Metazoa</taxon>
        <taxon>Cnidaria</taxon>
        <taxon>Anthozoa</taxon>
        <taxon>Hexacorallia</taxon>
        <taxon>Scleractinia</taxon>
        <taxon>Astrocoeniina</taxon>
        <taxon>Pocilloporidae</taxon>
        <taxon>Pocillopora</taxon>
    </lineage>
</organism>
<evidence type="ECO:0000256" key="3">
    <source>
        <dbReference type="ARBA" id="ARBA00022490"/>
    </source>
</evidence>
<dbReference type="InterPro" id="IPR024792">
    <property type="entry name" value="RhoGDI_dom_sf"/>
</dbReference>
<evidence type="ECO:0000313" key="9">
    <source>
        <dbReference type="Proteomes" id="UP001159428"/>
    </source>
</evidence>
<evidence type="ECO:0000256" key="4">
    <source>
        <dbReference type="ARBA" id="ARBA00053735"/>
    </source>
</evidence>
<dbReference type="FunFam" id="2.70.50.30:FF:000001">
    <property type="entry name" value="Rho GDP-dissociation inhibitor 1"/>
    <property type="match status" value="1"/>
</dbReference>
<dbReference type="Gene3D" id="2.70.50.30">
    <property type="entry name" value="Coagulation Factor XIII, subunit A, domain 1"/>
    <property type="match status" value="1"/>
</dbReference>
<dbReference type="GO" id="GO:0005094">
    <property type="term" value="F:Rho GDP-dissociation inhibitor activity"/>
    <property type="evidence" value="ECO:0007669"/>
    <property type="project" value="InterPro"/>
</dbReference>
<dbReference type="SUPFAM" id="SSF81296">
    <property type="entry name" value="E set domains"/>
    <property type="match status" value="1"/>
</dbReference>
<dbReference type="PRINTS" id="PR00492">
    <property type="entry name" value="RHOGDI"/>
</dbReference>
<dbReference type="GO" id="GO:0007266">
    <property type="term" value="P:Rho protein signal transduction"/>
    <property type="evidence" value="ECO:0007669"/>
    <property type="project" value="InterPro"/>
</dbReference>
<evidence type="ECO:0000256" key="6">
    <source>
        <dbReference type="ARBA" id="ARBA00080671"/>
    </source>
</evidence>
<gene>
    <name evidence="8" type="ORF">PMEA_00017995</name>
</gene>
<evidence type="ECO:0000313" key="8">
    <source>
        <dbReference type="EMBL" id="CAH3137248.1"/>
    </source>
</evidence>
<proteinExistence type="inferred from homology"/>
<dbReference type="EMBL" id="CALNXJ010000031">
    <property type="protein sequence ID" value="CAH3137248.1"/>
    <property type="molecule type" value="Genomic_DNA"/>
</dbReference>
<dbReference type="GO" id="GO:0016020">
    <property type="term" value="C:membrane"/>
    <property type="evidence" value="ECO:0007669"/>
    <property type="project" value="TreeGrafter"/>
</dbReference>
<feature type="compositionally biased region" description="Acidic residues" evidence="7">
    <location>
        <begin position="1"/>
        <end position="18"/>
    </location>
</feature>
<name>A0AAU9X538_9CNID</name>
<dbReference type="InterPro" id="IPR000406">
    <property type="entry name" value="Rho_GDI"/>
</dbReference>
<comment type="function">
    <text evidence="4">Inhibits GDP/GTP exchange reaction of RhoB. Interacts specifically with the GDP- and GTP-bound forms of post-translationally processed Rhob and Rhog proteins, both of which show a growth-regulated expression in mammalian cells. Stimulates the release of the GDP-bound but not the GTP-bound RhoB protein. Also inhibits the GDP/GTP exchange of RhoB but shows less ability to inhibit the dissociation of prebound GTP.</text>
</comment>
<sequence>MAEEEEVPTPVEDEEPEETPGYKPPAQKTLQEIQTLDADDESLVRYKQMLLAGAGAAADEGGPNVKVLKMSVIVEGRPDIELDLTGDLSKLKEKPIVIKEGASYKIKITFKVVREIVAGLKFHQVTYRKGIRVDKSSLMVGSYGPKPDPQEYLTPFDEAPKGMLARAHYTSKSRFIDDDKNCYLEWEWGFDIKKDWE</sequence>
<evidence type="ECO:0000256" key="5">
    <source>
        <dbReference type="ARBA" id="ARBA00073845"/>
    </source>
</evidence>
<evidence type="ECO:0000256" key="7">
    <source>
        <dbReference type="SAM" id="MobiDB-lite"/>
    </source>
</evidence>
<dbReference type="GO" id="GO:0005829">
    <property type="term" value="C:cytosol"/>
    <property type="evidence" value="ECO:0007669"/>
    <property type="project" value="TreeGrafter"/>
</dbReference>
<protein>
    <recommendedName>
        <fullName evidence="5">Rho GDP-dissociation inhibitor 3</fullName>
    </recommendedName>
    <alternativeName>
        <fullName evidence="6">Rho-GDI gamma</fullName>
    </alternativeName>
</protein>
<dbReference type="PANTHER" id="PTHR10980">
    <property type="entry name" value="RHO GDP-DISSOCIATION INHIBITOR"/>
    <property type="match status" value="1"/>
</dbReference>
<dbReference type="Pfam" id="PF02115">
    <property type="entry name" value="Rho_GDI"/>
    <property type="match status" value="1"/>
</dbReference>
<comment type="caution">
    <text evidence="8">The sequence shown here is derived from an EMBL/GenBank/DDBJ whole genome shotgun (WGS) entry which is preliminary data.</text>
</comment>
<feature type="region of interest" description="Disordered" evidence="7">
    <location>
        <begin position="1"/>
        <end position="29"/>
    </location>
</feature>
<evidence type="ECO:0000256" key="1">
    <source>
        <dbReference type="ARBA" id="ARBA00004496"/>
    </source>
</evidence>
<accession>A0AAU9X538</accession>
<keyword evidence="3" id="KW-0963">Cytoplasm</keyword>
<reference evidence="8 9" key="1">
    <citation type="submission" date="2022-05" db="EMBL/GenBank/DDBJ databases">
        <authorList>
            <consortium name="Genoscope - CEA"/>
            <person name="William W."/>
        </authorList>
    </citation>
    <scope>NUCLEOTIDE SEQUENCE [LARGE SCALE GENOMIC DNA]</scope>
</reference>
<dbReference type="InterPro" id="IPR014756">
    <property type="entry name" value="Ig_E-set"/>
</dbReference>
<keyword evidence="9" id="KW-1185">Reference proteome</keyword>